<evidence type="ECO:0000256" key="5">
    <source>
        <dbReference type="ARBA" id="ARBA00022771"/>
    </source>
</evidence>
<dbReference type="InterPro" id="IPR014905">
    <property type="entry name" value="HIRAN"/>
</dbReference>
<dbReference type="CDD" id="cd18793">
    <property type="entry name" value="SF2_C_SNF"/>
    <property type="match status" value="1"/>
</dbReference>
<dbReference type="PANTHER" id="PTHR45626:SF17">
    <property type="entry name" value="HELICASE-LIKE TRANSCRIPTION FACTOR"/>
    <property type="match status" value="1"/>
</dbReference>
<dbReference type="SMART" id="SM00910">
    <property type="entry name" value="HIRAN"/>
    <property type="match status" value="1"/>
</dbReference>
<comment type="similarity">
    <text evidence="2">Belongs to the SNF2/RAD54 helicase family. RAD16 subfamily.</text>
</comment>
<reference evidence="16" key="2">
    <citation type="submission" date="2023-04" db="EMBL/GenBank/DDBJ databases">
        <authorList>
            <person name="Bruccoleri R.E."/>
            <person name="Oakeley E.J."/>
            <person name="Faust A.-M."/>
            <person name="Dessus-Babus S."/>
            <person name="Altorfer M."/>
            <person name="Burckhardt D."/>
            <person name="Oertli M."/>
            <person name="Naumann U."/>
            <person name="Petersen F."/>
            <person name="Wong J."/>
        </authorList>
    </citation>
    <scope>NUCLEOTIDE SEQUENCE</scope>
    <source>
        <strain evidence="16">GSM-AAB239-AS_SAM_17_03QT</strain>
        <tissue evidence="16">Leaf</tissue>
    </source>
</reference>
<dbReference type="GO" id="GO:0004386">
    <property type="term" value="F:helicase activity"/>
    <property type="evidence" value="ECO:0007669"/>
    <property type="project" value="UniProtKB-KW"/>
</dbReference>
<evidence type="ECO:0000256" key="12">
    <source>
        <dbReference type="SAM" id="MobiDB-lite"/>
    </source>
</evidence>
<evidence type="ECO:0000256" key="3">
    <source>
        <dbReference type="ARBA" id="ARBA00022723"/>
    </source>
</evidence>
<dbReference type="PROSITE" id="PS51194">
    <property type="entry name" value="HELICASE_CTER"/>
    <property type="match status" value="1"/>
</dbReference>
<evidence type="ECO:0000256" key="8">
    <source>
        <dbReference type="ARBA" id="ARBA00022833"/>
    </source>
</evidence>
<feature type="domain" description="Helicase ATP-binding" evidence="14">
    <location>
        <begin position="237"/>
        <end position="419"/>
    </location>
</feature>
<evidence type="ECO:0000256" key="10">
    <source>
        <dbReference type="ARBA" id="ARBA00023242"/>
    </source>
</evidence>
<dbReference type="InterPro" id="IPR001650">
    <property type="entry name" value="Helicase_C-like"/>
</dbReference>
<dbReference type="SUPFAM" id="SSF52540">
    <property type="entry name" value="P-loop containing nucleoside triphosphate hydrolases"/>
    <property type="match status" value="2"/>
</dbReference>
<dbReference type="AlphaFoldDB" id="A0AAX6I038"/>
<keyword evidence="4" id="KW-0547">Nucleotide-binding</keyword>
<keyword evidence="6" id="KW-0378">Hydrolase</keyword>
<dbReference type="GO" id="GO:0005634">
    <property type="term" value="C:nucleus"/>
    <property type="evidence" value="ECO:0007669"/>
    <property type="project" value="UniProtKB-SubCell"/>
</dbReference>
<evidence type="ECO:0000259" key="14">
    <source>
        <dbReference type="PROSITE" id="PS51192"/>
    </source>
</evidence>
<organism evidence="16 17">
    <name type="scientific">Iris pallida</name>
    <name type="common">Sweet iris</name>
    <dbReference type="NCBI Taxonomy" id="29817"/>
    <lineage>
        <taxon>Eukaryota</taxon>
        <taxon>Viridiplantae</taxon>
        <taxon>Streptophyta</taxon>
        <taxon>Embryophyta</taxon>
        <taxon>Tracheophyta</taxon>
        <taxon>Spermatophyta</taxon>
        <taxon>Magnoliopsida</taxon>
        <taxon>Liliopsida</taxon>
        <taxon>Asparagales</taxon>
        <taxon>Iridaceae</taxon>
        <taxon>Iridoideae</taxon>
        <taxon>Irideae</taxon>
        <taxon>Iris</taxon>
    </lineage>
</organism>
<dbReference type="PROSITE" id="PS50089">
    <property type="entry name" value="ZF_RING_2"/>
    <property type="match status" value="1"/>
</dbReference>
<comment type="caution">
    <text evidence="16">The sequence shown here is derived from an EMBL/GenBank/DDBJ whole genome shotgun (WGS) entry which is preliminary data.</text>
</comment>
<dbReference type="InterPro" id="IPR013083">
    <property type="entry name" value="Znf_RING/FYVE/PHD"/>
</dbReference>
<dbReference type="InterPro" id="IPR027417">
    <property type="entry name" value="P-loop_NTPase"/>
</dbReference>
<keyword evidence="17" id="KW-1185">Reference proteome</keyword>
<dbReference type="Pfam" id="PF13920">
    <property type="entry name" value="zf-C3HC4_3"/>
    <property type="match status" value="1"/>
</dbReference>
<evidence type="ECO:0000259" key="15">
    <source>
        <dbReference type="PROSITE" id="PS51194"/>
    </source>
</evidence>
<dbReference type="GO" id="GO:0008270">
    <property type="term" value="F:zinc ion binding"/>
    <property type="evidence" value="ECO:0007669"/>
    <property type="project" value="UniProtKB-KW"/>
</dbReference>
<reference evidence="16" key="1">
    <citation type="journal article" date="2023" name="GigaByte">
        <title>Genome assembly of the bearded iris, Iris pallida Lam.</title>
        <authorList>
            <person name="Bruccoleri R.E."/>
            <person name="Oakeley E.J."/>
            <person name="Faust A.M.E."/>
            <person name="Altorfer M."/>
            <person name="Dessus-Babus S."/>
            <person name="Burckhardt D."/>
            <person name="Oertli M."/>
            <person name="Naumann U."/>
            <person name="Petersen F."/>
            <person name="Wong J."/>
        </authorList>
    </citation>
    <scope>NUCLEOTIDE SEQUENCE</scope>
    <source>
        <strain evidence="16">GSM-AAB239-AS_SAM_17_03QT</strain>
    </source>
</reference>
<dbReference type="PANTHER" id="PTHR45626">
    <property type="entry name" value="TRANSCRIPTION TERMINATION FACTOR 2-RELATED"/>
    <property type="match status" value="1"/>
</dbReference>
<dbReference type="Pfam" id="PF00176">
    <property type="entry name" value="SNF2-rel_dom"/>
    <property type="match status" value="1"/>
</dbReference>
<evidence type="ECO:0000256" key="1">
    <source>
        <dbReference type="ARBA" id="ARBA00004123"/>
    </source>
</evidence>
<dbReference type="InterPro" id="IPR001841">
    <property type="entry name" value="Znf_RING"/>
</dbReference>
<name>A0AAX6I038_IRIPA</name>
<dbReference type="InterPro" id="IPR049730">
    <property type="entry name" value="SNF2/RAD54-like_C"/>
</dbReference>
<evidence type="ECO:0000256" key="4">
    <source>
        <dbReference type="ARBA" id="ARBA00022741"/>
    </source>
</evidence>
<dbReference type="PROSITE" id="PS00518">
    <property type="entry name" value="ZF_RING_1"/>
    <property type="match status" value="1"/>
</dbReference>
<evidence type="ECO:0000313" key="17">
    <source>
        <dbReference type="Proteomes" id="UP001140949"/>
    </source>
</evidence>
<evidence type="ECO:0000256" key="2">
    <source>
        <dbReference type="ARBA" id="ARBA00008438"/>
    </source>
</evidence>
<feature type="region of interest" description="Disordered" evidence="12">
    <location>
        <begin position="620"/>
        <end position="639"/>
    </location>
</feature>
<dbReference type="SMART" id="SM00490">
    <property type="entry name" value="HELICc"/>
    <property type="match status" value="1"/>
</dbReference>
<evidence type="ECO:0000259" key="13">
    <source>
        <dbReference type="PROSITE" id="PS50089"/>
    </source>
</evidence>
<dbReference type="GO" id="GO:0003676">
    <property type="term" value="F:nucleic acid binding"/>
    <property type="evidence" value="ECO:0007669"/>
    <property type="project" value="InterPro"/>
</dbReference>
<dbReference type="InterPro" id="IPR014001">
    <property type="entry name" value="Helicase_ATP-bd"/>
</dbReference>
<keyword evidence="5 11" id="KW-0863">Zinc-finger</keyword>
<dbReference type="Proteomes" id="UP001140949">
    <property type="component" value="Unassembled WGS sequence"/>
</dbReference>
<dbReference type="InterPro" id="IPR000330">
    <property type="entry name" value="SNF2_N"/>
</dbReference>
<dbReference type="Gene3D" id="3.40.50.300">
    <property type="entry name" value="P-loop containing nucleotide triphosphate hydrolases"/>
    <property type="match status" value="1"/>
</dbReference>
<evidence type="ECO:0000256" key="9">
    <source>
        <dbReference type="ARBA" id="ARBA00022840"/>
    </source>
</evidence>
<dbReference type="PROSITE" id="PS51192">
    <property type="entry name" value="HELICASE_ATP_BIND_1"/>
    <property type="match status" value="1"/>
</dbReference>
<dbReference type="Gene3D" id="3.30.70.2330">
    <property type="match status" value="1"/>
</dbReference>
<dbReference type="InterPro" id="IPR038718">
    <property type="entry name" value="SNF2-like_sf"/>
</dbReference>
<evidence type="ECO:0000256" key="6">
    <source>
        <dbReference type="ARBA" id="ARBA00022801"/>
    </source>
</evidence>
<proteinExistence type="inferred from homology"/>
<keyword evidence="10" id="KW-0539">Nucleus</keyword>
<dbReference type="GO" id="GO:0016818">
    <property type="term" value="F:hydrolase activity, acting on acid anhydrides, in phosphorus-containing anhydrides"/>
    <property type="evidence" value="ECO:0007669"/>
    <property type="project" value="InterPro"/>
</dbReference>
<dbReference type="GO" id="GO:0006281">
    <property type="term" value="P:DNA repair"/>
    <property type="evidence" value="ECO:0007669"/>
    <property type="project" value="TreeGrafter"/>
</dbReference>
<feature type="domain" description="Helicase C-terminal" evidence="15">
    <location>
        <begin position="646"/>
        <end position="814"/>
    </location>
</feature>
<keyword evidence="8" id="KW-0862">Zinc</keyword>
<dbReference type="SMART" id="SM00487">
    <property type="entry name" value="DEXDc"/>
    <property type="match status" value="1"/>
</dbReference>
<dbReference type="GO" id="GO:0008094">
    <property type="term" value="F:ATP-dependent activity, acting on DNA"/>
    <property type="evidence" value="ECO:0007669"/>
    <property type="project" value="TreeGrafter"/>
</dbReference>
<dbReference type="InterPro" id="IPR017907">
    <property type="entry name" value="Znf_RING_CS"/>
</dbReference>
<dbReference type="Pfam" id="PF08797">
    <property type="entry name" value="HIRAN"/>
    <property type="match status" value="1"/>
</dbReference>
<feature type="domain" description="RING-type" evidence="13">
    <location>
        <begin position="573"/>
        <end position="612"/>
    </location>
</feature>
<dbReference type="InterPro" id="IPR050628">
    <property type="entry name" value="SNF2_RAD54_helicase_TF"/>
</dbReference>
<dbReference type="EMBL" id="JANAVB010005797">
    <property type="protein sequence ID" value="KAJ6845815.1"/>
    <property type="molecule type" value="Genomic_DNA"/>
</dbReference>
<keyword evidence="3" id="KW-0479">Metal-binding</keyword>
<dbReference type="SUPFAM" id="SSF57850">
    <property type="entry name" value="RING/U-box"/>
    <property type="match status" value="1"/>
</dbReference>
<dbReference type="Gene3D" id="3.40.50.10810">
    <property type="entry name" value="Tandem AAA-ATPase domain"/>
    <property type="match status" value="1"/>
</dbReference>
<accession>A0AAX6I038</accession>
<evidence type="ECO:0000256" key="7">
    <source>
        <dbReference type="ARBA" id="ARBA00022806"/>
    </source>
</evidence>
<dbReference type="Pfam" id="PF00271">
    <property type="entry name" value="Helicase_C"/>
    <property type="match status" value="1"/>
</dbReference>
<dbReference type="GO" id="GO:0005524">
    <property type="term" value="F:ATP binding"/>
    <property type="evidence" value="ECO:0007669"/>
    <property type="project" value="UniProtKB-KW"/>
</dbReference>
<keyword evidence="7" id="KW-0347">Helicase</keyword>
<protein>
    <submittedName>
        <fullName evidence="16">SWI/SNF-related matrix-associated actin-dependent regulator of chromatin subfamily A member 3-like 1</fullName>
    </submittedName>
</protein>
<evidence type="ECO:0000313" key="16">
    <source>
        <dbReference type="EMBL" id="KAJ6845815.1"/>
    </source>
</evidence>
<gene>
    <name evidence="16" type="ORF">M6B38_285800</name>
</gene>
<dbReference type="SMART" id="SM00184">
    <property type="entry name" value="RING"/>
    <property type="match status" value="1"/>
</dbReference>
<dbReference type="Gene3D" id="3.30.40.10">
    <property type="entry name" value="Zinc/RING finger domain, C3HC4 (zinc finger)"/>
    <property type="match status" value="1"/>
</dbReference>
<keyword evidence="9" id="KW-0067">ATP-binding</keyword>
<evidence type="ECO:0000256" key="11">
    <source>
        <dbReference type="PROSITE-ProRule" id="PRU00175"/>
    </source>
</evidence>
<comment type="subcellular location">
    <subcellularLocation>
        <location evidence="1">Nucleus</location>
    </subcellularLocation>
</comment>
<sequence length="819" mass="90677">MSSDSDDQSTQSSQSQLSESCLVGFVIANIVGLRHYTGRVSGRELVGLVREPLNPYDPNALKVLNTRHAQVGHIERAAAAAVSPLLDSGLVSNLEAIVPKPPKNHNPFRLPCQLHLFAHPSSFPAVQSAIVTAGLTLIHPSHPEFPLSDSVIVQERSTKNSRTLDEIFALVCGDGKKKEEIVAMEPGKNVVVSELFMHQKEGLGWMAGRENSADLPPFWEEKRKGLFLNVLTNFETDERPEPLRGGILADDMGLGKTLMLLSLIATNSNRKKVGNVRKKQKTDDGGPCNATLVVCPSSVLATWVAQLEEHTRPGSLKTYLYHGAERTKKSEELAKHDIVLTTYNTLALDFTSSGADCPVARMKWLRVVLDEAHVIKNAAAQQAKAVAALEAERRWVVTGTPIQNSLGDLFALMAFLRFQPFSIKSYWQSLVQRPVAQGSKSGLSRLQALIGSISLRRLKDMQNDSKSLIELPLKVVETCFVELSSEEREYYDQMESEAKNTVREYIDSERVMRNYSTILYFILRLRQICNDVALCPSDIKSLLSSTSLEDVSTNPELLRKLGSMIEDGDDFDCPVCLSPPTKTIITSCSHIFCESCILKTLKRLKPCCPICRHTLSQSDLFSAPQPKPSDDEESARVSTQGPISSKVSVLLKFLQASRKQNPSTKSVVFSQFRKMLILLEEPLRAAGFVVLRLDGAMTVKKRTEVMKGFGKVGPDAPTVLLASLKAAGAGINLTAASRVYLVEPWWNPAIEEQAMDRVHRIGQREEVRVVRLVVKDSVEERILALQEKKKKLAGGVFGRKAAKEQRETRVEDLRTMMGL</sequence>